<protein>
    <recommendedName>
        <fullName evidence="2">DUF58 domain-containing protein</fullName>
    </recommendedName>
</protein>
<dbReference type="PANTHER" id="PTHR33608">
    <property type="entry name" value="BLL2464 PROTEIN"/>
    <property type="match status" value="1"/>
</dbReference>
<dbReference type="AlphaFoldDB" id="B9XGD9"/>
<dbReference type="STRING" id="320771.Cflav_PD3707"/>
<evidence type="ECO:0000313" key="3">
    <source>
        <dbReference type="EMBL" id="EEF60990.1"/>
    </source>
</evidence>
<dbReference type="Pfam" id="PF01882">
    <property type="entry name" value="DUF58"/>
    <property type="match status" value="2"/>
</dbReference>
<keyword evidence="1" id="KW-0812">Transmembrane</keyword>
<sequence length="464" mass="52600" precursor="true">MIVPRSRLLLWVALIVLPFSLLGAVEKSAAPFSFVLIAAMILAALLDALLGRNSLAGIELQLPLIVRMSKDRDAKIEIRIKNNSRKPRRLRLGLPFPREIHSPLEEMEVNLPKDEEWSRMTWSCQPIRRGNYRLHSSFVEGISPLGFWGIRRQLPTPSEIRVYPNLLTERKSLAALFMNRGAIGIHAQRQIGKGRDFEKLREYIPGDGYDEIHWKATAKRGRPVTKIFQVERTQEIYVIIDSSRLSSRLQPSARTLISASGVVPANMTTGETLVGETSMLERFVTAALVLGLAAEKQGDLFGLLTFSDKVGTFLRARNGNAHYNACRDALYTLQPQSVTPDFDELSSFIRLRLRRRALLVFLTALDDPLLAQSFVRNMDLICRQHLILVNMIQPPGVASLFSRPNVTSTDDIYQQLGGHLLWNNLRELEKVLKRRGVRFSLLENERMSSQLVSQYLGVKQRQLL</sequence>
<organism evidence="3 4">
    <name type="scientific">Pedosphaera parvula (strain Ellin514)</name>
    <dbReference type="NCBI Taxonomy" id="320771"/>
    <lineage>
        <taxon>Bacteria</taxon>
        <taxon>Pseudomonadati</taxon>
        <taxon>Verrucomicrobiota</taxon>
        <taxon>Pedosphaerae</taxon>
        <taxon>Pedosphaerales</taxon>
        <taxon>Pedosphaeraceae</taxon>
        <taxon>Pedosphaera</taxon>
    </lineage>
</organism>
<dbReference type="InterPro" id="IPR002881">
    <property type="entry name" value="DUF58"/>
</dbReference>
<keyword evidence="1" id="KW-0472">Membrane</keyword>
<evidence type="ECO:0000313" key="4">
    <source>
        <dbReference type="Proteomes" id="UP000003688"/>
    </source>
</evidence>
<comment type="caution">
    <text evidence="3">The sequence shown here is derived from an EMBL/GenBank/DDBJ whole genome shotgun (WGS) entry which is preliminary data.</text>
</comment>
<gene>
    <name evidence="3" type="ORF">Cflav_PD3707</name>
</gene>
<feature type="domain" description="DUF58" evidence="2">
    <location>
        <begin position="279"/>
        <end position="393"/>
    </location>
</feature>
<reference evidence="3 4" key="1">
    <citation type="journal article" date="2011" name="J. Bacteriol.">
        <title>Genome sequence of 'Pedosphaera parvula' Ellin514, an aerobic Verrucomicrobial isolate from pasture soil.</title>
        <authorList>
            <person name="Kant R."/>
            <person name="van Passel M.W."/>
            <person name="Sangwan P."/>
            <person name="Palva A."/>
            <person name="Lucas S."/>
            <person name="Copeland A."/>
            <person name="Lapidus A."/>
            <person name="Glavina Del Rio T."/>
            <person name="Dalin E."/>
            <person name="Tice H."/>
            <person name="Bruce D."/>
            <person name="Goodwin L."/>
            <person name="Pitluck S."/>
            <person name="Chertkov O."/>
            <person name="Larimer F.W."/>
            <person name="Land M.L."/>
            <person name="Hauser L."/>
            <person name="Brettin T.S."/>
            <person name="Detter J.C."/>
            <person name="Han S."/>
            <person name="de Vos W.M."/>
            <person name="Janssen P.H."/>
            <person name="Smidt H."/>
        </authorList>
    </citation>
    <scope>NUCLEOTIDE SEQUENCE [LARGE SCALE GENOMIC DNA]</scope>
    <source>
        <strain evidence="3 4">Ellin514</strain>
    </source>
</reference>
<keyword evidence="4" id="KW-1185">Reference proteome</keyword>
<dbReference type="Proteomes" id="UP000003688">
    <property type="component" value="Unassembled WGS sequence"/>
</dbReference>
<dbReference type="EMBL" id="ABOX02000012">
    <property type="protein sequence ID" value="EEF60990.1"/>
    <property type="molecule type" value="Genomic_DNA"/>
</dbReference>
<dbReference type="OrthoDB" id="9778037at2"/>
<dbReference type="PANTHER" id="PTHR33608:SF3">
    <property type="entry name" value="SLR2013 PROTEIN"/>
    <property type="match status" value="1"/>
</dbReference>
<evidence type="ECO:0000256" key="1">
    <source>
        <dbReference type="SAM" id="Phobius"/>
    </source>
</evidence>
<evidence type="ECO:0000259" key="2">
    <source>
        <dbReference type="Pfam" id="PF01882"/>
    </source>
</evidence>
<keyword evidence="1" id="KW-1133">Transmembrane helix</keyword>
<dbReference type="RefSeq" id="WP_007414885.1">
    <property type="nucleotide sequence ID" value="NZ_ABOX02000012.1"/>
</dbReference>
<name>B9XGD9_PEDPL</name>
<feature type="transmembrane region" description="Helical" evidence="1">
    <location>
        <begin position="33"/>
        <end position="50"/>
    </location>
</feature>
<accession>B9XGD9</accession>
<proteinExistence type="predicted"/>
<feature type="domain" description="DUF58" evidence="2">
    <location>
        <begin position="200"/>
        <end position="244"/>
    </location>
</feature>